<gene>
    <name evidence="3" type="ORF">ABXR19_08260</name>
</gene>
<name>A0ABV2TJT2_9RHOO</name>
<dbReference type="EC" id="2.4.1.15" evidence="3"/>
<proteinExistence type="inferred from homology"/>
<evidence type="ECO:0000313" key="4">
    <source>
        <dbReference type="Proteomes" id="UP001549691"/>
    </source>
</evidence>
<sequence>MKSIRLQLRFLVPLCVLLLGAAYITVPLVDNLTQRWFVRDLDIRAKLVAEAMATAIDGVADIQQTDAVVAALEKIIADERLMALAICSPAGDMQVRTHAFPLQLGCLQAQVIANEKAPLSTLPQGEVHVAVRPLNIASFSGSQVVILHDASYMQRRSDATRQYLVILFMALGAAIALSTILAAHLSLRGWVEGTRALLRGENLLSPFQAPPELQGVATDLRLMLRELEDEHRSRLHAEAWTPERLRQVVATDMRGEQVIVVSNREPYIHLQSGDSVRVQRPASGLVTAIEPVMRACSGTWIAHGGGDADRATVDGQDHVSVPPDNPCYTLRRVWMSKEEEQGYYYGFANEGMWPLCHLAHVRPVFRLTDWEHYKTINQRFADAVVQEALTDDPIVLIQDYHFALLPALLRERLPNATIITFWHIPWPNPESFGVCPWHEEILRGLLGSSILGFHTRLHCRNFMESTDRFLEARIRLEESMITFDGDHTQVNSYPISIHWPAPEEVGLWPSVTECRSKLRAQLGVKEDHLIALGVDRFDYTKGIVERFNAVDRMLEKHRELRHRFSFVQFAAPTRSALDEYQLFAEQVTRLAERINARHGDANWQPVRLIAEHQDSDAVTSHYRAADCCVVTSLHDGMNLVAKEFVAARDDLAGTLVLSEFTGAARELHTALIVNPYDVESTADALYQGLTMSRDEQADRMRSLRAVVMEDNVYRWAANMLLDAARLRRSERISARIVSRQGGR</sequence>
<keyword evidence="3" id="KW-0328">Glycosyltransferase</keyword>
<dbReference type="Pfam" id="PF00982">
    <property type="entry name" value="Glyco_transf_20"/>
    <property type="match status" value="1"/>
</dbReference>
<reference evidence="3 4" key="1">
    <citation type="submission" date="2024-07" db="EMBL/GenBank/DDBJ databases">
        <title>Uliginosibacterium flavum JJ3220;KACC:17644.</title>
        <authorList>
            <person name="Kim M.K."/>
        </authorList>
    </citation>
    <scope>NUCLEOTIDE SEQUENCE [LARGE SCALE GENOMIC DNA]</scope>
    <source>
        <strain evidence="3 4">KACC:17644</strain>
    </source>
</reference>
<evidence type="ECO:0000313" key="3">
    <source>
        <dbReference type="EMBL" id="MET7014182.1"/>
    </source>
</evidence>
<dbReference type="EMBL" id="JBEWZI010000007">
    <property type="protein sequence ID" value="MET7014182.1"/>
    <property type="molecule type" value="Genomic_DNA"/>
</dbReference>
<keyword evidence="2" id="KW-0472">Membrane</keyword>
<organism evidence="3 4">
    <name type="scientific">Uliginosibacterium flavum</name>
    <dbReference type="NCBI Taxonomy" id="1396831"/>
    <lineage>
        <taxon>Bacteria</taxon>
        <taxon>Pseudomonadati</taxon>
        <taxon>Pseudomonadota</taxon>
        <taxon>Betaproteobacteria</taxon>
        <taxon>Rhodocyclales</taxon>
        <taxon>Zoogloeaceae</taxon>
        <taxon>Uliginosibacterium</taxon>
    </lineage>
</organism>
<feature type="transmembrane region" description="Helical" evidence="2">
    <location>
        <begin position="6"/>
        <end position="29"/>
    </location>
</feature>
<feature type="transmembrane region" description="Helical" evidence="2">
    <location>
        <begin position="163"/>
        <end position="185"/>
    </location>
</feature>
<dbReference type="SUPFAM" id="SSF53756">
    <property type="entry name" value="UDP-Glycosyltransferase/glycogen phosphorylase"/>
    <property type="match status" value="1"/>
</dbReference>
<dbReference type="RefSeq" id="WP_354600642.1">
    <property type="nucleotide sequence ID" value="NZ_JBEWZI010000007.1"/>
</dbReference>
<comment type="similarity">
    <text evidence="1">Belongs to the glycosyltransferase 20 family.</text>
</comment>
<keyword evidence="3" id="KW-0808">Transferase</keyword>
<evidence type="ECO:0000256" key="2">
    <source>
        <dbReference type="SAM" id="Phobius"/>
    </source>
</evidence>
<keyword evidence="2" id="KW-0812">Transmembrane</keyword>
<dbReference type="Gene3D" id="3.40.50.2000">
    <property type="entry name" value="Glycogen Phosphorylase B"/>
    <property type="match status" value="2"/>
</dbReference>
<dbReference type="InterPro" id="IPR001830">
    <property type="entry name" value="Glyco_trans_20"/>
</dbReference>
<dbReference type="GO" id="GO:0003825">
    <property type="term" value="F:alpha,alpha-trehalose-phosphate synthase (UDP-forming) activity"/>
    <property type="evidence" value="ECO:0007669"/>
    <property type="project" value="UniProtKB-EC"/>
</dbReference>
<dbReference type="PANTHER" id="PTHR10788">
    <property type="entry name" value="TREHALOSE-6-PHOSPHATE SYNTHASE"/>
    <property type="match status" value="1"/>
</dbReference>
<evidence type="ECO:0000256" key="1">
    <source>
        <dbReference type="ARBA" id="ARBA00008799"/>
    </source>
</evidence>
<protein>
    <submittedName>
        <fullName evidence="3">Trehalose-6-phosphate synthase</fullName>
        <ecNumber evidence="3">2.4.1.15</ecNumber>
    </submittedName>
</protein>
<dbReference type="CDD" id="cd03788">
    <property type="entry name" value="GT20_TPS"/>
    <property type="match status" value="1"/>
</dbReference>
<keyword evidence="4" id="KW-1185">Reference proteome</keyword>
<dbReference type="PANTHER" id="PTHR10788:SF106">
    <property type="entry name" value="BCDNA.GH08860"/>
    <property type="match status" value="1"/>
</dbReference>
<accession>A0ABV2TJT2</accession>
<dbReference type="Proteomes" id="UP001549691">
    <property type="component" value="Unassembled WGS sequence"/>
</dbReference>
<keyword evidence="2" id="KW-1133">Transmembrane helix</keyword>
<comment type="caution">
    <text evidence="3">The sequence shown here is derived from an EMBL/GenBank/DDBJ whole genome shotgun (WGS) entry which is preliminary data.</text>
</comment>